<dbReference type="PANTHER" id="PTHR19878:SF8">
    <property type="entry name" value="AUTOPHAGY-RELATED 16, ISOFORM F"/>
    <property type="match status" value="1"/>
</dbReference>
<feature type="repeat" description="WD" evidence="3">
    <location>
        <begin position="504"/>
        <end position="528"/>
    </location>
</feature>
<dbReference type="InParanoid" id="G0QYX0"/>
<dbReference type="Gene3D" id="2.130.10.10">
    <property type="entry name" value="YVTN repeat-like/Quinoprotein amine dehydrogenase"/>
    <property type="match status" value="2"/>
</dbReference>
<accession>G0QYX0</accession>
<dbReference type="OMA" id="WGRPCIS"/>
<dbReference type="STRING" id="857967.G0QYX0"/>
<dbReference type="OrthoDB" id="287237at2759"/>
<dbReference type="GeneID" id="14905690"/>
<keyword evidence="4" id="KW-0175">Coiled coil</keyword>
<protein>
    <submittedName>
        <fullName evidence="5">Uncharacterized protein</fullName>
    </submittedName>
</protein>
<dbReference type="AlphaFoldDB" id="G0QYX0"/>
<dbReference type="RefSeq" id="XP_004030821.1">
    <property type="nucleotide sequence ID" value="XM_004030773.1"/>
</dbReference>
<dbReference type="CDD" id="cd00200">
    <property type="entry name" value="WD40"/>
    <property type="match status" value="1"/>
</dbReference>
<dbReference type="PROSITE" id="PS50294">
    <property type="entry name" value="WD_REPEATS_REGION"/>
    <property type="match status" value="2"/>
</dbReference>
<dbReference type="SUPFAM" id="SSF50978">
    <property type="entry name" value="WD40 repeat-like"/>
    <property type="match status" value="1"/>
</dbReference>
<dbReference type="Proteomes" id="UP000008983">
    <property type="component" value="Unassembled WGS sequence"/>
</dbReference>
<sequence>NPQQLISDLKAQAQKSTEYQQLIQLFENQIITQASQINQMLTYGHYLYKNEYQEPLSKSRNSQDIQSQDQQNEKNLCKSQIILQQQQKLNQQQETIEKLTQTIENVTQQNENLREKIKVSTEQNEKQIKKILDKDDLISKYQQKLQKNEDALKKNAQSIIQLKEQNEKILKQIEDITIDRNNLLERLLQEKQIFVEKINILNKMNEDLEIQKKQLDSDILYFNTQKQDFQNQLQKQGRSLSSIFPQQTQEEKNSQNNDAQGQFQPFKMLKTLPKHHKYEVYQISQTLNGQLMASCGGDNQIKIYDPLSLNNFTTIQASDTSQIFTSVAFAPLNDLIMVGSSDKSVQIYNYHTGKLKVQLQGHCDRVNSVQFTSEKDKVSTGSSDRLLKIWDISKGSCLKTINCGSNVRYIDYFQSEPHIITGHNDGSIRLYSTNLQNNKPFYNIQGIFEGGITCCRLSNCHNYIACSSADGFQIKIVDLRKLKVFKQFEHQFYFNNHEFNKCCFGSNDKVVLAGGSDGQIFMWDVNSGVNKGVFKNVNHQGVIVALDFHNVTGYLYSGDSRGNIVIWNS</sequence>
<dbReference type="PROSITE" id="PS50082">
    <property type="entry name" value="WD_REPEATS_2"/>
    <property type="match status" value="3"/>
</dbReference>
<feature type="coiled-coil region" evidence="4">
    <location>
        <begin position="82"/>
        <end position="218"/>
    </location>
</feature>
<reference evidence="5 6" key="1">
    <citation type="submission" date="2011-07" db="EMBL/GenBank/DDBJ databases">
        <authorList>
            <person name="Coyne R."/>
            <person name="Brami D."/>
            <person name="Johnson J."/>
            <person name="Hostetler J."/>
            <person name="Hannick L."/>
            <person name="Clark T."/>
            <person name="Cassidy-Hanley D."/>
            <person name="Inman J."/>
        </authorList>
    </citation>
    <scope>NUCLEOTIDE SEQUENCE [LARGE SCALE GENOMIC DNA]</scope>
    <source>
        <strain evidence="5 6">G5</strain>
    </source>
</reference>
<feature type="repeat" description="WD" evidence="3">
    <location>
        <begin position="359"/>
        <end position="400"/>
    </location>
</feature>
<dbReference type="GO" id="GO:0000045">
    <property type="term" value="P:autophagosome assembly"/>
    <property type="evidence" value="ECO:0007669"/>
    <property type="project" value="InterPro"/>
</dbReference>
<dbReference type="EMBL" id="GL984131">
    <property type="protein sequence ID" value="EGR29585.1"/>
    <property type="molecule type" value="Genomic_DNA"/>
</dbReference>
<dbReference type="Pfam" id="PF00400">
    <property type="entry name" value="WD40"/>
    <property type="match status" value="6"/>
</dbReference>
<keyword evidence="2" id="KW-0677">Repeat</keyword>
<dbReference type="InterPro" id="IPR036322">
    <property type="entry name" value="WD40_repeat_dom_sf"/>
</dbReference>
<dbReference type="PANTHER" id="PTHR19878">
    <property type="entry name" value="AUTOPHAGY PROTEIN 16-LIKE"/>
    <property type="match status" value="1"/>
</dbReference>
<feature type="repeat" description="WD" evidence="3">
    <location>
        <begin position="536"/>
        <end position="569"/>
    </location>
</feature>
<keyword evidence="6" id="KW-1185">Reference proteome</keyword>
<evidence type="ECO:0000256" key="3">
    <source>
        <dbReference type="PROSITE-ProRule" id="PRU00221"/>
    </source>
</evidence>
<evidence type="ECO:0000313" key="6">
    <source>
        <dbReference type="Proteomes" id="UP000008983"/>
    </source>
</evidence>
<evidence type="ECO:0000256" key="4">
    <source>
        <dbReference type="SAM" id="Coils"/>
    </source>
</evidence>
<dbReference type="SMART" id="SM00320">
    <property type="entry name" value="WD40"/>
    <property type="match status" value="7"/>
</dbReference>
<gene>
    <name evidence="5" type="ORF">IMG5_153060</name>
</gene>
<evidence type="ECO:0000256" key="1">
    <source>
        <dbReference type="ARBA" id="ARBA00022574"/>
    </source>
</evidence>
<dbReference type="PROSITE" id="PS00678">
    <property type="entry name" value="WD_REPEATS_1"/>
    <property type="match status" value="2"/>
</dbReference>
<organism evidence="5 6">
    <name type="scientific">Ichthyophthirius multifiliis</name>
    <name type="common">White spot disease agent</name>
    <name type="synonym">Ich</name>
    <dbReference type="NCBI Taxonomy" id="5932"/>
    <lineage>
        <taxon>Eukaryota</taxon>
        <taxon>Sar</taxon>
        <taxon>Alveolata</taxon>
        <taxon>Ciliophora</taxon>
        <taxon>Intramacronucleata</taxon>
        <taxon>Oligohymenophorea</taxon>
        <taxon>Hymenostomatida</taxon>
        <taxon>Ophryoglenina</taxon>
        <taxon>Ichthyophthirius</taxon>
    </lineage>
</organism>
<keyword evidence="1 3" id="KW-0853">WD repeat</keyword>
<evidence type="ECO:0000313" key="5">
    <source>
        <dbReference type="EMBL" id="EGR29585.1"/>
    </source>
</evidence>
<evidence type="ECO:0000256" key="2">
    <source>
        <dbReference type="ARBA" id="ARBA00022737"/>
    </source>
</evidence>
<dbReference type="InterPro" id="IPR001680">
    <property type="entry name" value="WD40_rpt"/>
</dbReference>
<dbReference type="InterPro" id="IPR015943">
    <property type="entry name" value="WD40/YVTN_repeat-like_dom_sf"/>
</dbReference>
<name>G0QYX0_ICHMU</name>
<proteinExistence type="predicted"/>
<feature type="non-terminal residue" evidence="5">
    <location>
        <position position="1"/>
    </location>
</feature>
<dbReference type="InterPro" id="IPR019775">
    <property type="entry name" value="WD40_repeat_CS"/>
</dbReference>
<dbReference type="eggNOG" id="KOG0288">
    <property type="taxonomic scope" value="Eukaryota"/>
</dbReference>
<dbReference type="InterPro" id="IPR045160">
    <property type="entry name" value="ATG16"/>
</dbReference>